<protein>
    <submittedName>
        <fullName evidence="2">Uncharacterized protein</fullName>
    </submittedName>
</protein>
<evidence type="ECO:0000256" key="1">
    <source>
        <dbReference type="SAM" id="MobiDB-lite"/>
    </source>
</evidence>
<evidence type="ECO:0000313" key="3">
    <source>
        <dbReference type="Proteomes" id="UP001374584"/>
    </source>
</evidence>
<proteinExistence type="predicted"/>
<feature type="region of interest" description="Disordered" evidence="1">
    <location>
        <begin position="1"/>
        <end position="23"/>
    </location>
</feature>
<keyword evidence="3" id="KW-1185">Reference proteome</keyword>
<dbReference type="Proteomes" id="UP001374584">
    <property type="component" value="Unassembled WGS sequence"/>
</dbReference>
<evidence type="ECO:0000313" key="2">
    <source>
        <dbReference type="EMBL" id="KAK7326156.1"/>
    </source>
</evidence>
<organism evidence="2 3">
    <name type="scientific">Phaseolus coccineus</name>
    <name type="common">Scarlet runner bean</name>
    <name type="synonym">Phaseolus multiflorus</name>
    <dbReference type="NCBI Taxonomy" id="3886"/>
    <lineage>
        <taxon>Eukaryota</taxon>
        <taxon>Viridiplantae</taxon>
        <taxon>Streptophyta</taxon>
        <taxon>Embryophyta</taxon>
        <taxon>Tracheophyta</taxon>
        <taxon>Spermatophyta</taxon>
        <taxon>Magnoliopsida</taxon>
        <taxon>eudicotyledons</taxon>
        <taxon>Gunneridae</taxon>
        <taxon>Pentapetalae</taxon>
        <taxon>rosids</taxon>
        <taxon>fabids</taxon>
        <taxon>Fabales</taxon>
        <taxon>Fabaceae</taxon>
        <taxon>Papilionoideae</taxon>
        <taxon>50 kb inversion clade</taxon>
        <taxon>NPAAA clade</taxon>
        <taxon>indigoferoid/millettioid clade</taxon>
        <taxon>Phaseoleae</taxon>
        <taxon>Phaseolus</taxon>
    </lineage>
</organism>
<dbReference type="AlphaFoldDB" id="A0AAN9L038"/>
<name>A0AAN9L038_PHACN</name>
<gene>
    <name evidence="2" type="ORF">VNO80_33231</name>
</gene>
<accession>A0AAN9L038</accession>
<reference evidence="2 3" key="1">
    <citation type="submission" date="2024-01" db="EMBL/GenBank/DDBJ databases">
        <title>The genomes of 5 underutilized Papilionoideae crops provide insights into root nodulation and disease resistanc.</title>
        <authorList>
            <person name="Jiang F."/>
        </authorList>
    </citation>
    <scope>NUCLEOTIDE SEQUENCE [LARGE SCALE GENOMIC DNA]</scope>
    <source>
        <strain evidence="2">JINMINGXINNONG_FW02</strain>
        <tissue evidence="2">Leaves</tissue>
    </source>
</reference>
<dbReference type="EMBL" id="JAYMYR010000076">
    <property type="protein sequence ID" value="KAK7326156.1"/>
    <property type="molecule type" value="Genomic_DNA"/>
</dbReference>
<comment type="caution">
    <text evidence="2">The sequence shown here is derived from an EMBL/GenBank/DDBJ whole genome shotgun (WGS) entry which is preliminary data.</text>
</comment>
<sequence length="214" mass="23255">MTSASSAFCGQSARSSACTPSQPERASQRATYILVDLADFGNHAVDPVRHLLRAFAGCLAVGAPTSGVREGPYSGYSGSHWRSTRSMTHPSFQISHPGCFWRISFVNMPSYAPYAHSPTSGSVVKDDLGGRFSPNSYGRRQPHLACRTKEPGQRKDDVPKRPSFGLVVEVTPGYVEFGPVGSGLRLGQYTTWPKTMASIRSTHDPRQSSCRACR</sequence>